<comment type="caution">
    <text evidence="1">The sequence shown here is derived from an EMBL/GenBank/DDBJ whole genome shotgun (WGS) entry which is preliminary data.</text>
</comment>
<evidence type="ECO:0000313" key="2">
    <source>
        <dbReference type="Proteomes" id="UP000240490"/>
    </source>
</evidence>
<dbReference type="EMBL" id="NEXJ01000107">
    <property type="protein sequence ID" value="PSN89826.1"/>
    <property type="molecule type" value="Genomic_DNA"/>
</dbReference>
<name>A0A2R6ATW6_9ARCH</name>
<organism evidence="1 2">
    <name type="scientific">Candidatus Marsarchaeota G2 archaeon ECH_B_SAG-M15</name>
    <dbReference type="NCBI Taxonomy" id="1978162"/>
    <lineage>
        <taxon>Archaea</taxon>
        <taxon>Candidatus Marsarchaeota</taxon>
        <taxon>Candidatus Marsarchaeota group 2</taxon>
    </lineage>
</organism>
<proteinExistence type="predicted"/>
<evidence type="ECO:0000313" key="1">
    <source>
        <dbReference type="EMBL" id="PSN89826.1"/>
    </source>
</evidence>
<reference evidence="1 2" key="1">
    <citation type="submission" date="2017-04" db="EMBL/GenBank/DDBJ databases">
        <title>Novel microbial lineages endemic to geothermal iron-oxide mats fill important gaps in the evolutionary history of Archaea.</title>
        <authorList>
            <person name="Jay Z.J."/>
            <person name="Beam J.P."/>
            <person name="Dlakic M."/>
            <person name="Rusch D.B."/>
            <person name="Kozubal M.A."/>
            <person name="Inskeep W.P."/>
        </authorList>
    </citation>
    <scope>NUCLEOTIDE SEQUENCE [LARGE SCALE GENOMIC DNA]</scope>
    <source>
        <strain evidence="1">ECH_B_SAG-M15</strain>
    </source>
</reference>
<gene>
    <name evidence="1" type="ORF">B9Q08_06185</name>
</gene>
<dbReference type="AlphaFoldDB" id="A0A2R6ATW6"/>
<sequence>MVLNNKGLLVFTGFILGVLVYTQAKLLVVDAALVGLMCIYITMWIARRVPSNPPQTGPQTWGSGKARSRVLYYARLGNLRRDTRKSFYASPFEQSLFEALSSGADLEDALSLAVTHARSRSAGLNGEVEEA</sequence>
<protein>
    <submittedName>
        <fullName evidence="1">Uncharacterized protein</fullName>
    </submittedName>
</protein>
<dbReference type="Proteomes" id="UP000240490">
    <property type="component" value="Unassembled WGS sequence"/>
</dbReference>
<accession>A0A2R6ATW6</accession>